<dbReference type="GO" id="GO:0006285">
    <property type="term" value="P:base-excision repair, AP site formation"/>
    <property type="evidence" value="ECO:0007669"/>
    <property type="project" value="UniProtKB-ARBA"/>
</dbReference>
<keyword evidence="2" id="KW-0539">Nucleus</keyword>
<reference evidence="4" key="1">
    <citation type="submission" date="2016-06" db="EMBL/GenBank/DDBJ databases">
        <title>Draft Genome sequence of the fungus Inonotus baumii.</title>
        <authorList>
            <person name="Zhu H."/>
            <person name="Lin W."/>
        </authorList>
    </citation>
    <scope>NUCLEOTIDE SEQUENCE</scope>
    <source>
        <strain evidence="4">821</strain>
    </source>
</reference>
<dbReference type="EMBL" id="LNZH02000188">
    <property type="protein sequence ID" value="OCB87745.1"/>
    <property type="molecule type" value="Genomic_DNA"/>
</dbReference>
<protein>
    <submittedName>
        <fullName evidence="4">DNA glycosylase</fullName>
    </submittedName>
</protein>
<dbReference type="PANTHER" id="PTHR15074:SF0">
    <property type="entry name" value="METHYL-CPG-BINDING DOMAIN PROTEIN 4-LIKE PROTEIN"/>
    <property type="match status" value="1"/>
</dbReference>
<name>A0A9Q5HXB8_SANBA</name>
<sequence length="256" mass="29742">MTFHLNLPMGPDIDMDKPCEESLTEDDVRWYEEEFVRLQNPLYAFELRKAVYLRYKLERAKPILIQEELADDPWKLLIAVMLLNKTTGRTSIPVFWRILELWPSAKALSVANETELRTLIQPLGLQDVRAKRLIKLSSCYLSEPPSPDKLHRSRAELVYVQVHPGSQRAKAIVKTPYPPTPISHLPGAGAYALDSYRIFCAPDDEWKRVLPTDKELIRYLKWKWAYFENRRWEPDRGVVGPLDEDYLEALPSLIAP</sequence>
<evidence type="ECO:0000313" key="4">
    <source>
        <dbReference type="EMBL" id="OCB87745.1"/>
    </source>
</evidence>
<dbReference type="OrthoDB" id="10265068at2759"/>
<comment type="subcellular location">
    <subcellularLocation>
        <location evidence="1">Nucleus</location>
    </subcellularLocation>
</comment>
<proteinExistence type="predicted"/>
<evidence type="ECO:0000313" key="5">
    <source>
        <dbReference type="Proteomes" id="UP000757232"/>
    </source>
</evidence>
<dbReference type="GO" id="GO:0005634">
    <property type="term" value="C:nucleus"/>
    <property type="evidence" value="ECO:0007669"/>
    <property type="project" value="UniProtKB-SubCell"/>
</dbReference>
<feature type="domain" description="HhH-GPD" evidence="3">
    <location>
        <begin position="78"/>
        <end position="163"/>
    </location>
</feature>
<organism evidence="4 5">
    <name type="scientific">Sanghuangporus baumii</name>
    <name type="common">Phellinus baumii</name>
    <dbReference type="NCBI Taxonomy" id="108892"/>
    <lineage>
        <taxon>Eukaryota</taxon>
        <taxon>Fungi</taxon>
        <taxon>Dikarya</taxon>
        <taxon>Basidiomycota</taxon>
        <taxon>Agaricomycotina</taxon>
        <taxon>Agaricomycetes</taxon>
        <taxon>Hymenochaetales</taxon>
        <taxon>Hymenochaetaceae</taxon>
        <taxon>Sanghuangporus</taxon>
    </lineage>
</organism>
<dbReference type="Gene3D" id="1.10.340.30">
    <property type="entry name" value="Hypothetical protein, domain 2"/>
    <property type="match status" value="1"/>
</dbReference>
<dbReference type="Proteomes" id="UP000757232">
    <property type="component" value="Unassembled WGS sequence"/>
</dbReference>
<dbReference type="InterPro" id="IPR003265">
    <property type="entry name" value="HhH-GPD_domain"/>
</dbReference>
<dbReference type="PANTHER" id="PTHR15074">
    <property type="entry name" value="METHYL-CPG-BINDING PROTEIN"/>
    <property type="match status" value="1"/>
</dbReference>
<dbReference type="SUPFAM" id="SSF48150">
    <property type="entry name" value="DNA-glycosylase"/>
    <property type="match status" value="1"/>
</dbReference>
<dbReference type="InterPro" id="IPR045138">
    <property type="entry name" value="MeCP2/MBD4"/>
</dbReference>
<gene>
    <name evidence="4" type="ORF">A7U60_g5067</name>
</gene>
<dbReference type="Pfam" id="PF00730">
    <property type="entry name" value="HhH-GPD"/>
    <property type="match status" value="1"/>
</dbReference>
<dbReference type="GO" id="GO:0003824">
    <property type="term" value="F:catalytic activity"/>
    <property type="evidence" value="ECO:0007669"/>
    <property type="project" value="InterPro"/>
</dbReference>
<evidence type="ECO:0000256" key="1">
    <source>
        <dbReference type="ARBA" id="ARBA00004123"/>
    </source>
</evidence>
<keyword evidence="5" id="KW-1185">Reference proteome</keyword>
<accession>A0A9Q5HXB8</accession>
<evidence type="ECO:0000259" key="3">
    <source>
        <dbReference type="Pfam" id="PF00730"/>
    </source>
</evidence>
<dbReference type="AlphaFoldDB" id="A0A9Q5HXB8"/>
<dbReference type="GO" id="GO:0003677">
    <property type="term" value="F:DNA binding"/>
    <property type="evidence" value="ECO:0007669"/>
    <property type="project" value="InterPro"/>
</dbReference>
<evidence type="ECO:0000256" key="2">
    <source>
        <dbReference type="ARBA" id="ARBA00023242"/>
    </source>
</evidence>
<comment type="caution">
    <text evidence="4">The sequence shown here is derived from an EMBL/GenBank/DDBJ whole genome shotgun (WGS) entry which is preliminary data.</text>
</comment>
<dbReference type="InterPro" id="IPR011257">
    <property type="entry name" value="DNA_glycosylase"/>
</dbReference>